<dbReference type="SMART" id="SM00278">
    <property type="entry name" value="HhH1"/>
    <property type="match status" value="2"/>
</dbReference>
<evidence type="ECO:0000259" key="15">
    <source>
        <dbReference type="PROSITE" id="PS50164"/>
    </source>
</evidence>
<evidence type="ECO:0000256" key="8">
    <source>
        <dbReference type="ARBA" id="ARBA00059452"/>
    </source>
</evidence>
<evidence type="ECO:0000256" key="11">
    <source>
        <dbReference type="ARBA" id="ARBA00067419"/>
    </source>
</evidence>
<comment type="subunit">
    <text evidence="10 13">Interacts with UvrB in an incision complex.</text>
</comment>
<evidence type="ECO:0000256" key="6">
    <source>
        <dbReference type="ARBA" id="ARBA00023204"/>
    </source>
</evidence>
<evidence type="ECO:0000259" key="14">
    <source>
        <dbReference type="PROSITE" id="PS50151"/>
    </source>
</evidence>
<feature type="domain" description="UvrC family homology region profile" evidence="16">
    <location>
        <begin position="248"/>
        <end position="471"/>
    </location>
</feature>
<dbReference type="GO" id="GO:0005737">
    <property type="term" value="C:cytoplasm"/>
    <property type="evidence" value="ECO:0007669"/>
    <property type="project" value="UniProtKB-SubCell"/>
</dbReference>
<feature type="domain" description="UVR" evidence="14">
    <location>
        <begin position="198"/>
        <end position="233"/>
    </location>
</feature>
<dbReference type="NCBIfam" id="TIGR00194">
    <property type="entry name" value="uvrC"/>
    <property type="match status" value="1"/>
</dbReference>
<keyword evidence="4 13" id="KW-0228">DNA excision</keyword>
<dbReference type="FunFam" id="3.40.1440.10:FF:000001">
    <property type="entry name" value="UvrABC system protein C"/>
    <property type="match status" value="1"/>
</dbReference>
<comment type="similarity">
    <text evidence="9 13">Belongs to the UvrC family.</text>
</comment>
<dbReference type="SUPFAM" id="SSF82771">
    <property type="entry name" value="GIY-YIG endonuclease"/>
    <property type="match status" value="1"/>
</dbReference>
<dbReference type="InterPro" id="IPR036876">
    <property type="entry name" value="UVR_dom_sf"/>
</dbReference>
<dbReference type="HAMAP" id="MF_00203">
    <property type="entry name" value="UvrC"/>
    <property type="match status" value="1"/>
</dbReference>
<evidence type="ECO:0000313" key="18">
    <source>
        <dbReference type="Proteomes" id="UP000654401"/>
    </source>
</evidence>
<dbReference type="GO" id="GO:0006289">
    <property type="term" value="P:nucleotide-excision repair"/>
    <property type="evidence" value="ECO:0007669"/>
    <property type="project" value="UniProtKB-UniRule"/>
</dbReference>
<keyword evidence="6 13" id="KW-0234">DNA repair</keyword>
<keyword evidence="7 13" id="KW-0742">SOS response</keyword>
<dbReference type="GO" id="GO:0003677">
    <property type="term" value="F:DNA binding"/>
    <property type="evidence" value="ECO:0007669"/>
    <property type="project" value="UniProtKB-UniRule"/>
</dbReference>
<dbReference type="FunFam" id="3.30.420.340:FF:000001">
    <property type="entry name" value="UvrABC system protein C"/>
    <property type="match status" value="1"/>
</dbReference>
<comment type="function">
    <text evidence="8 13">The UvrABC repair system catalyzes the recognition and processing of DNA lesions. UvrC both incises the 5' and 3' sides of the lesion. The N-terminal half is responsible for the 3' incision and the C-terminal half is responsible for the 5' incision.</text>
</comment>
<dbReference type="InterPro" id="IPR038476">
    <property type="entry name" value="UvrC_RNase_H_dom_sf"/>
</dbReference>
<evidence type="ECO:0000313" key="17">
    <source>
        <dbReference type="EMBL" id="MBC8520304.1"/>
    </source>
</evidence>
<dbReference type="SUPFAM" id="SSF46600">
    <property type="entry name" value="C-terminal UvrC-binding domain of UvrB"/>
    <property type="match status" value="1"/>
</dbReference>
<evidence type="ECO:0000256" key="10">
    <source>
        <dbReference type="ARBA" id="ARBA00062841"/>
    </source>
</evidence>
<dbReference type="InterPro" id="IPR050066">
    <property type="entry name" value="UvrABC_protein_C"/>
</dbReference>
<dbReference type="SUPFAM" id="SSF47781">
    <property type="entry name" value="RuvA domain 2-like"/>
    <property type="match status" value="1"/>
</dbReference>
<dbReference type="Gene3D" id="1.10.150.20">
    <property type="entry name" value="5' to 3' exonuclease, C-terminal subdomain"/>
    <property type="match status" value="1"/>
</dbReference>
<keyword evidence="17" id="KW-0378">Hydrolase</keyword>
<gene>
    <name evidence="13 17" type="primary">uvrC</name>
    <name evidence="17" type="ORF">H8D24_07885</name>
</gene>
<dbReference type="GO" id="GO:0009381">
    <property type="term" value="F:excinuclease ABC activity"/>
    <property type="evidence" value="ECO:0007669"/>
    <property type="project" value="UniProtKB-UniRule"/>
</dbReference>
<organism evidence="17 18">
    <name type="scientific">Candidatus Thiopontia autotrophica</name>
    <dbReference type="NCBI Taxonomy" id="2841688"/>
    <lineage>
        <taxon>Bacteria</taxon>
        <taxon>Pseudomonadati</taxon>
        <taxon>Pseudomonadota</taxon>
        <taxon>Gammaproteobacteria</taxon>
        <taxon>Candidatus Thiopontia</taxon>
    </lineage>
</organism>
<evidence type="ECO:0000256" key="1">
    <source>
        <dbReference type="ARBA" id="ARBA00004496"/>
    </source>
</evidence>
<dbReference type="Gene3D" id="3.30.420.340">
    <property type="entry name" value="UvrC, RNAse H endonuclease domain"/>
    <property type="match status" value="1"/>
</dbReference>
<dbReference type="Gene3D" id="3.40.1440.10">
    <property type="entry name" value="GIY-YIG endonuclease"/>
    <property type="match status" value="1"/>
</dbReference>
<evidence type="ECO:0000256" key="13">
    <source>
        <dbReference type="HAMAP-Rule" id="MF_00203"/>
    </source>
</evidence>
<evidence type="ECO:0000256" key="3">
    <source>
        <dbReference type="ARBA" id="ARBA00022763"/>
    </source>
</evidence>
<evidence type="ECO:0000256" key="2">
    <source>
        <dbReference type="ARBA" id="ARBA00022490"/>
    </source>
</evidence>
<reference evidence="17 18" key="1">
    <citation type="submission" date="2020-08" db="EMBL/GenBank/DDBJ databases">
        <title>Bridging the membrane lipid divide: bacteria of the FCB group superphylum have the potential to synthesize archaeal ether lipids.</title>
        <authorList>
            <person name="Villanueva L."/>
            <person name="Von Meijenfeldt F.A.B."/>
            <person name="Westbye A.B."/>
            <person name="Yadav S."/>
            <person name="Hopmans E.C."/>
            <person name="Dutilh B.E."/>
            <person name="Sinninghe Damste J.S."/>
        </authorList>
    </citation>
    <scope>NUCLEOTIDE SEQUENCE [LARGE SCALE GENOMIC DNA]</scope>
    <source>
        <strain evidence="17">NIOZ-UU100</strain>
    </source>
</reference>
<comment type="subcellular location">
    <subcellularLocation>
        <location evidence="1 13">Cytoplasm</location>
    </subcellularLocation>
</comment>
<evidence type="ECO:0000256" key="9">
    <source>
        <dbReference type="ARBA" id="ARBA00061531"/>
    </source>
</evidence>
<dbReference type="AlphaFoldDB" id="A0A8J6TNV8"/>
<dbReference type="GO" id="GO:0009432">
    <property type="term" value="P:SOS response"/>
    <property type="evidence" value="ECO:0007669"/>
    <property type="project" value="UniProtKB-UniRule"/>
</dbReference>
<comment type="caution">
    <text evidence="17">The sequence shown here is derived from an EMBL/GenBank/DDBJ whole genome shotgun (WGS) entry which is preliminary data.</text>
</comment>
<dbReference type="InterPro" id="IPR004791">
    <property type="entry name" value="UvrC"/>
</dbReference>
<dbReference type="CDD" id="cd10434">
    <property type="entry name" value="GIY-YIG_UvrC_Cho"/>
    <property type="match status" value="1"/>
</dbReference>
<name>A0A8J6TNV8_9GAMM</name>
<dbReference type="InterPro" id="IPR001943">
    <property type="entry name" value="UVR_dom"/>
</dbReference>
<keyword evidence="2 13" id="KW-0963">Cytoplasm</keyword>
<keyword evidence="3 13" id="KW-0227">DNA damage</keyword>
<dbReference type="NCBIfam" id="NF001824">
    <property type="entry name" value="PRK00558.1-5"/>
    <property type="match status" value="1"/>
</dbReference>
<protein>
    <recommendedName>
        <fullName evidence="11 13">UvrABC system protein C</fullName>
        <shortName evidence="13">Protein UvrC</shortName>
    </recommendedName>
    <alternativeName>
        <fullName evidence="12 13">Excinuclease ABC subunit C</fullName>
    </alternativeName>
</protein>
<dbReference type="Pfam" id="PF08459">
    <property type="entry name" value="UvrC_RNaseH_dom"/>
    <property type="match status" value="1"/>
</dbReference>
<dbReference type="PANTHER" id="PTHR30562">
    <property type="entry name" value="UVRC/OXIDOREDUCTASE"/>
    <property type="match status" value="1"/>
</dbReference>
<dbReference type="InterPro" id="IPR003583">
    <property type="entry name" value="Hlx-hairpin-Hlx_DNA-bd_motif"/>
</dbReference>
<evidence type="ECO:0000256" key="7">
    <source>
        <dbReference type="ARBA" id="ARBA00023236"/>
    </source>
</evidence>
<dbReference type="FunFam" id="1.10.150.20:FF:000005">
    <property type="entry name" value="UvrABC system protein C"/>
    <property type="match status" value="1"/>
</dbReference>
<dbReference type="InterPro" id="IPR047296">
    <property type="entry name" value="GIY-YIG_UvrC_Cho"/>
</dbReference>
<dbReference type="Gene3D" id="4.10.860.10">
    <property type="entry name" value="UVR domain"/>
    <property type="match status" value="1"/>
</dbReference>
<evidence type="ECO:0000256" key="12">
    <source>
        <dbReference type="ARBA" id="ARBA00077138"/>
    </source>
</evidence>
<dbReference type="Pfam" id="PF01541">
    <property type="entry name" value="GIY-YIG"/>
    <property type="match status" value="1"/>
</dbReference>
<dbReference type="PANTHER" id="PTHR30562:SF1">
    <property type="entry name" value="UVRABC SYSTEM PROTEIN C"/>
    <property type="match status" value="1"/>
</dbReference>
<dbReference type="InterPro" id="IPR000305">
    <property type="entry name" value="GIY-YIG_endonuc"/>
</dbReference>
<proteinExistence type="inferred from homology"/>
<dbReference type="PROSITE" id="PS50151">
    <property type="entry name" value="UVR"/>
    <property type="match status" value="1"/>
</dbReference>
<dbReference type="SMART" id="SM00465">
    <property type="entry name" value="GIYc"/>
    <property type="match status" value="1"/>
</dbReference>
<dbReference type="InterPro" id="IPR010994">
    <property type="entry name" value="RuvA_2-like"/>
</dbReference>
<dbReference type="InterPro" id="IPR001162">
    <property type="entry name" value="UvrC_RNase_H_dom"/>
</dbReference>
<sequence length="597" mass="67369">MERPTLPETTRPGVYRMLNADGEILYIGKARNLKKRVSSYFRSSGLAPKTRALMSHVASVEVTTTHTENEALILESNLIKRHRPRYNILLRDDKSYPYIYLSTHTKFPRLGLHRGARNGKGRYFGPYPSAGAVRESLRLMQKLFPVRQCEDGFFRNRSRPCLQHQIQRCSAPCTRLITPEEYRQDVDHAVLFLEGKSGEVVDDLITKMGQAASGLQYEKAARFRDQISTLRRVQERQYISGERGDLDVVAVAMQGGSASIQLFNFRHGQNLGNRTYFPKNAQGKSESEVLYAFLSQRYLEQSAPAEILVTQEPDQRELLQDVLSTHAGHKVSIRHQLRGDRTRWMKMAQENAELALQSRLSHASSAIARVEALQDALKLHQLPQRMECFDISHTMGEETVASCVVFEDGVALKSDYRRLNIRDIAGGDDYAAMRQALQRRYTRLIKGEGKLPDLLLIDGGPGQCSQASSVLEELQIEGVTVLGVAKGPDRRAGQERLFLDGAAAQTLPADSPALLLIQQIRDESHRFAITGHRQRRAKKRNRSPLEEISGVGPKRRQQLLNHFGGLQEIVRAGVEDISAVPGINQEIAQRIYDRFHE</sequence>
<dbReference type="PROSITE" id="PS50164">
    <property type="entry name" value="GIY_YIG"/>
    <property type="match status" value="1"/>
</dbReference>
<keyword evidence="5 13" id="KW-0267">Excision nuclease</keyword>
<dbReference type="Pfam" id="PF14520">
    <property type="entry name" value="HHH_5"/>
    <property type="match status" value="1"/>
</dbReference>
<feature type="domain" description="GIY-YIG" evidence="15">
    <location>
        <begin position="10"/>
        <end position="88"/>
    </location>
</feature>
<accession>A0A8J6TNV8</accession>
<dbReference type="EMBL" id="JACNFK010000038">
    <property type="protein sequence ID" value="MBC8520304.1"/>
    <property type="molecule type" value="Genomic_DNA"/>
</dbReference>
<dbReference type="Pfam" id="PF22920">
    <property type="entry name" value="UvrC_RNaseH"/>
    <property type="match status" value="1"/>
</dbReference>
<dbReference type="PROSITE" id="PS50165">
    <property type="entry name" value="UVRC"/>
    <property type="match status" value="1"/>
</dbReference>
<evidence type="ECO:0000259" key="16">
    <source>
        <dbReference type="PROSITE" id="PS50165"/>
    </source>
</evidence>
<dbReference type="InterPro" id="IPR035901">
    <property type="entry name" value="GIY-YIG_endonuc_sf"/>
</dbReference>
<evidence type="ECO:0000256" key="5">
    <source>
        <dbReference type="ARBA" id="ARBA00022881"/>
    </source>
</evidence>
<dbReference type="GO" id="GO:0009380">
    <property type="term" value="C:excinuclease repair complex"/>
    <property type="evidence" value="ECO:0007669"/>
    <property type="project" value="InterPro"/>
</dbReference>
<dbReference type="Pfam" id="PF02151">
    <property type="entry name" value="UVR"/>
    <property type="match status" value="1"/>
</dbReference>
<dbReference type="Proteomes" id="UP000654401">
    <property type="component" value="Unassembled WGS sequence"/>
</dbReference>
<evidence type="ECO:0000256" key="4">
    <source>
        <dbReference type="ARBA" id="ARBA00022769"/>
    </source>
</evidence>